<dbReference type="InterPro" id="IPR002347">
    <property type="entry name" value="SDR_fam"/>
</dbReference>
<dbReference type="Gene3D" id="3.40.50.720">
    <property type="entry name" value="NAD(P)-binding Rossmann-like Domain"/>
    <property type="match status" value="1"/>
</dbReference>
<sequence length="234" mass="23838">MELERPLGTVYVTGGSSGLGAAVVEVVTALGGTAAVIDRAAPPQGSAAAAHALADVSDSAAVERAVASLVEQVGPPTALFTAAGTDAVGRLEDVPTDRWEKVIGVNLIGTAAAVRACLPHLLAARGTVVTVASSLGLRAASDATAYCASKFGIVGFTRSLQLELAGQVGVTMLVPAGMRTAFFDGRTEQYRPGPDAALMDPRQVALSVVHALRQPVGTEVREIVVTVSTEPSWP</sequence>
<protein>
    <submittedName>
        <fullName evidence="3">SDR family oxidoreductase</fullName>
    </submittedName>
</protein>
<dbReference type="AlphaFoldDB" id="A0A5C8Z7W0"/>
<evidence type="ECO:0000313" key="3">
    <source>
        <dbReference type="EMBL" id="TXR52990.1"/>
    </source>
</evidence>
<dbReference type="EMBL" id="VKAC01000011">
    <property type="protein sequence ID" value="TXR52990.1"/>
    <property type="molecule type" value="Genomic_DNA"/>
</dbReference>
<dbReference type="PROSITE" id="PS00061">
    <property type="entry name" value="ADH_SHORT"/>
    <property type="match status" value="1"/>
</dbReference>
<comment type="similarity">
    <text evidence="1 2">Belongs to the short-chain dehydrogenases/reductases (SDR) family.</text>
</comment>
<gene>
    <name evidence="3" type="ORF">FMM08_17715</name>
</gene>
<dbReference type="CDD" id="cd05233">
    <property type="entry name" value="SDR_c"/>
    <property type="match status" value="1"/>
</dbReference>
<dbReference type="InterPro" id="IPR020904">
    <property type="entry name" value="Sc_DH/Rdtase_CS"/>
</dbReference>
<name>A0A5C8Z7W0_9ACTN</name>
<organism evidence="3 4">
    <name type="scientific">Quadrisphaera setariae</name>
    <dbReference type="NCBI Taxonomy" id="2593304"/>
    <lineage>
        <taxon>Bacteria</taxon>
        <taxon>Bacillati</taxon>
        <taxon>Actinomycetota</taxon>
        <taxon>Actinomycetes</taxon>
        <taxon>Kineosporiales</taxon>
        <taxon>Kineosporiaceae</taxon>
        <taxon>Quadrisphaera</taxon>
    </lineage>
</organism>
<dbReference type="SUPFAM" id="SSF51735">
    <property type="entry name" value="NAD(P)-binding Rossmann-fold domains"/>
    <property type="match status" value="1"/>
</dbReference>
<dbReference type="RefSeq" id="WP_147927757.1">
    <property type="nucleotide sequence ID" value="NZ_VKAC01000011.1"/>
</dbReference>
<dbReference type="PRINTS" id="PR00081">
    <property type="entry name" value="GDHRDH"/>
</dbReference>
<dbReference type="InterPro" id="IPR036291">
    <property type="entry name" value="NAD(P)-bd_dom_sf"/>
</dbReference>
<evidence type="ECO:0000313" key="4">
    <source>
        <dbReference type="Proteomes" id="UP000321234"/>
    </source>
</evidence>
<evidence type="ECO:0000256" key="2">
    <source>
        <dbReference type="RuleBase" id="RU000363"/>
    </source>
</evidence>
<dbReference type="PANTHER" id="PTHR42760">
    <property type="entry name" value="SHORT-CHAIN DEHYDROGENASES/REDUCTASES FAMILY MEMBER"/>
    <property type="match status" value="1"/>
</dbReference>
<accession>A0A5C8Z7W0</accession>
<dbReference type="PRINTS" id="PR00080">
    <property type="entry name" value="SDRFAMILY"/>
</dbReference>
<dbReference type="Proteomes" id="UP000321234">
    <property type="component" value="Unassembled WGS sequence"/>
</dbReference>
<keyword evidence="4" id="KW-1185">Reference proteome</keyword>
<evidence type="ECO:0000256" key="1">
    <source>
        <dbReference type="ARBA" id="ARBA00006484"/>
    </source>
</evidence>
<dbReference type="GO" id="GO:0016616">
    <property type="term" value="F:oxidoreductase activity, acting on the CH-OH group of donors, NAD or NADP as acceptor"/>
    <property type="evidence" value="ECO:0007669"/>
    <property type="project" value="TreeGrafter"/>
</dbReference>
<dbReference type="PANTHER" id="PTHR42760:SF40">
    <property type="entry name" value="3-OXOACYL-[ACYL-CARRIER-PROTEIN] REDUCTASE, CHLOROPLASTIC"/>
    <property type="match status" value="1"/>
</dbReference>
<dbReference type="Pfam" id="PF00106">
    <property type="entry name" value="adh_short"/>
    <property type="match status" value="1"/>
</dbReference>
<dbReference type="GO" id="GO:0030497">
    <property type="term" value="P:fatty acid elongation"/>
    <property type="evidence" value="ECO:0007669"/>
    <property type="project" value="TreeGrafter"/>
</dbReference>
<comment type="caution">
    <text evidence="3">The sequence shown here is derived from an EMBL/GenBank/DDBJ whole genome shotgun (WGS) entry which is preliminary data.</text>
</comment>
<dbReference type="OrthoDB" id="9775296at2"/>
<proteinExistence type="inferred from homology"/>
<reference evidence="3 4" key="1">
    <citation type="submission" date="2019-07" db="EMBL/GenBank/DDBJ databases">
        <title>Quadrisphaera sp. strain DD2A genome sequencing and assembly.</title>
        <authorList>
            <person name="Kim I."/>
        </authorList>
    </citation>
    <scope>NUCLEOTIDE SEQUENCE [LARGE SCALE GENOMIC DNA]</scope>
    <source>
        <strain evidence="3 4">DD2A</strain>
    </source>
</reference>